<organism evidence="3 4">
    <name type="scientific">Roseovarius ramblicola</name>
    <dbReference type="NCBI Taxonomy" id="2022336"/>
    <lineage>
        <taxon>Bacteria</taxon>
        <taxon>Pseudomonadati</taxon>
        <taxon>Pseudomonadota</taxon>
        <taxon>Alphaproteobacteria</taxon>
        <taxon>Rhodobacterales</taxon>
        <taxon>Roseobacteraceae</taxon>
        <taxon>Roseovarius</taxon>
    </lineage>
</organism>
<evidence type="ECO:0000313" key="4">
    <source>
        <dbReference type="Proteomes" id="UP001589670"/>
    </source>
</evidence>
<keyword evidence="4" id="KW-1185">Reference proteome</keyword>
<evidence type="ECO:0000259" key="2">
    <source>
        <dbReference type="Pfam" id="PF20172"/>
    </source>
</evidence>
<dbReference type="InterPro" id="IPR046668">
    <property type="entry name" value="DUF6538"/>
</dbReference>
<accession>A0ABV5HX15</accession>
<reference evidence="3 4" key="1">
    <citation type="submission" date="2024-09" db="EMBL/GenBank/DDBJ databases">
        <authorList>
            <person name="Sun Q."/>
            <person name="Mori K."/>
        </authorList>
    </citation>
    <scope>NUCLEOTIDE SEQUENCE [LARGE SCALE GENOMIC DNA]</scope>
    <source>
        <strain evidence="3 4">CECT 9424</strain>
    </source>
</reference>
<sequence>MAIKKRGKTLSLYKRVPKRYESVESRKFIWLALHTDSPTVAERKAGPAWEALVEAWEAKLAGDTSDAEQRFAAARDLAAARGFRYLRAEQVARLPRDELLERITAVGGTDADPDVRDAEALLGARNNQQ</sequence>
<feature type="domain" description="DUF6538" evidence="2">
    <location>
        <begin position="3"/>
        <end position="58"/>
    </location>
</feature>
<evidence type="ECO:0000313" key="3">
    <source>
        <dbReference type="EMBL" id="MFB9148964.1"/>
    </source>
</evidence>
<dbReference type="RefSeq" id="WP_377067393.1">
    <property type="nucleotide sequence ID" value="NZ_JBHMEC010000008.1"/>
</dbReference>
<gene>
    <name evidence="3" type="ORF">ACFFU4_04280</name>
</gene>
<dbReference type="Proteomes" id="UP001589670">
    <property type="component" value="Unassembled WGS sequence"/>
</dbReference>
<dbReference type="Pfam" id="PF20172">
    <property type="entry name" value="DUF6538"/>
    <property type="match status" value="1"/>
</dbReference>
<comment type="caution">
    <text evidence="3">The sequence shown here is derived from an EMBL/GenBank/DDBJ whole genome shotgun (WGS) entry which is preliminary data.</text>
</comment>
<protein>
    <submittedName>
        <fullName evidence="3">DUF6538 domain-containing protein</fullName>
    </submittedName>
</protein>
<name>A0ABV5HX15_9RHOB</name>
<proteinExistence type="predicted"/>
<dbReference type="EMBL" id="JBHMEC010000008">
    <property type="protein sequence ID" value="MFB9148964.1"/>
    <property type="molecule type" value="Genomic_DNA"/>
</dbReference>
<evidence type="ECO:0000256" key="1">
    <source>
        <dbReference type="SAM" id="MobiDB-lite"/>
    </source>
</evidence>
<feature type="region of interest" description="Disordered" evidence="1">
    <location>
        <begin position="108"/>
        <end position="129"/>
    </location>
</feature>